<keyword evidence="11" id="KW-1185">Reference proteome</keyword>
<dbReference type="OrthoDB" id="2137276at2759"/>
<keyword evidence="3 8" id="KW-0732">Signal</keyword>
<feature type="chain" id="PRO_5005540221" description="Copper acquisition factor BIM1-like domain-containing protein" evidence="8">
    <location>
        <begin position="24"/>
        <end position="187"/>
    </location>
</feature>
<organism evidence="10 11">
    <name type="scientific">Spizellomyces punctatus (strain DAOM BR117)</name>
    <dbReference type="NCBI Taxonomy" id="645134"/>
    <lineage>
        <taxon>Eukaryota</taxon>
        <taxon>Fungi</taxon>
        <taxon>Fungi incertae sedis</taxon>
        <taxon>Chytridiomycota</taxon>
        <taxon>Chytridiomycota incertae sedis</taxon>
        <taxon>Chytridiomycetes</taxon>
        <taxon>Spizellomycetales</taxon>
        <taxon>Spizellomycetaceae</taxon>
        <taxon>Spizellomyces</taxon>
    </lineage>
</organism>
<keyword evidence="6" id="KW-0449">Lipoprotein</keyword>
<dbReference type="GO" id="GO:0012505">
    <property type="term" value="C:endomembrane system"/>
    <property type="evidence" value="ECO:0007669"/>
    <property type="project" value="UniProtKB-SubCell"/>
</dbReference>
<protein>
    <recommendedName>
        <fullName evidence="9">Copper acquisition factor BIM1-like domain-containing protein</fullName>
    </recommendedName>
</protein>
<evidence type="ECO:0000256" key="5">
    <source>
        <dbReference type="ARBA" id="ARBA00023180"/>
    </source>
</evidence>
<dbReference type="Proteomes" id="UP000053201">
    <property type="component" value="Unassembled WGS sequence"/>
</dbReference>
<dbReference type="EMBL" id="KQ257451">
    <property type="protein sequence ID" value="KND03424.1"/>
    <property type="molecule type" value="Genomic_DNA"/>
</dbReference>
<dbReference type="GO" id="GO:0005886">
    <property type="term" value="C:plasma membrane"/>
    <property type="evidence" value="ECO:0007669"/>
    <property type="project" value="UniProtKB-SubCell"/>
</dbReference>
<dbReference type="InterPro" id="IPR046530">
    <property type="entry name" value="BIM1-like_dom"/>
</dbReference>
<dbReference type="PANTHER" id="PTHR34992">
    <property type="entry name" value="HYPHAL ANASTAMOSIS-7 PROTEIN"/>
    <property type="match status" value="1"/>
</dbReference>
<evidence type="ECO:0000256" key="4">
    <source>
        <dbReference type="ARBA" id="ARBA00023136"/>
    </source>
</evidence>
<evidence type="ECO:0000256" key="8">
    <source>
        <dbReference type="SAM" id="SignalP"/>
    </source>
</evidence>
<gene>
    <name evidence="10" type="ORF">SPPG_00909</name>
</gene>
<evidence type="ECO:0000256" key="6">
    <source>
        <dbReference type="ARBA" id="ARBA00023288"/>
    </source>
</evidence>
<name>A0A0L0HRC0_SPIPD</name>
<evidence type="ECO:0000256" key="7">
    <source>
        <dbReference type="ARBA" id="ARBA00037868"/>
    </source>
</evidence>
<comment type="subcellular location">
    <subcellularLocation>
        <location evidence="1">Cell membrane</location>
    </subcellularLocation>
    <subcellularLocation>
        <location evidence="7">Endomembrane system</location>
        <topology evidence="7">Lipid-anchor</topology>
    </subcellularLocation>
</comment>
<keyword evidence="4" id="KW-0472">Membrane</keyword>
<dbReference type="OMA" id="TGLGNFC"/>
<dbReference type="InterPro" id="IPR046936">
    <property type="entry name" value="BIM1-like"/>
</dbReference>
<dbReference type="RefSeq" id="XP_016611463.1">
    <property type="nucleotide sequence ID" value="XM_016749237.1"/>
</dbReference>
<dbReference type="STRING" id="645134.A0A0L0HRC0"/>
<evidence type="ECO:0000313" key="11">
    <source>
        <dbReference type="Proteomes" id="UP000053201"/>
    </source>
</evidence>
<sequence length="187" mass="19545">MAARNALCLSLLILLLAVVNVHAHFKLDSPAARGTVEDKEIMAPCGGFDTLQNPRNPLPLTGAKVSITALHPDATANFYLILSSNPTANDFSSNSTTRKQIAPTATGIKIGSYSADIDLSKIPEAKEGVQATLQVTFDGGDGLLFQCSDVVLGAATAQTQGSKSAADRMSTARGWIFALVAFAVLLV</sequence>
<dbReference type="Pfam" id="PF20238">
    <property type="entry name" value="BIM1-like_dom"/>
    <property type="match status" value="1"/>
</dbReference>
<dbReference type="PANTHER" id="PTHR34992:SF11">
    <property type="entry name" value="COPPER ACQUISITION FACTOR BIM1-LIKE DOMAIN-CONTAINING PROTEIN"/>
    <property type="match status" value="1"/>
</dbReference>
<dbReference type="VEuPathDB" id="FungiDB:SPPG_00909"/>
<proteinExistence type="predicted"/>
<keyword evidence="2" id="KW-1003">Cell membrane</keyword>
<dbReference type="eggNOG" id="ENOG502S92W">
    <property type="taxonomic scope" value="Eukaryota"/>
</dbReference>
<dbReference type="InParanoid" id="A0A0L0HRC0"/>
<reference evidence="10 11" key="1">
    <citation type="submission" date="2009-08" db="EMBL/GenBank/DDBJ databases">
        <title>The Genome Sequence of Spizellomyces punctatus strain DAOM BR117.</title>
        <authorList>
            <consortium name="The Broad Institute Genome Sequencing Platform"/>
            <person name="Russ C."/>
            <person name="Cuomo C."/>
            <person name="Shea T."/>
            <person name="Young S.K."/>
            <person name="Zeng Q."/>
            <person name="Koehrsen M."/>
            <person name="Haas B."/>
            <person name="Borodovsky M."/>
            <person name="Guigo R."/>
            <person name="Alvarado L."/>
            <person name="Berlin A."/>
            <person name="Bochicchio J."/>
            <person name="Borenstein D."/>
            <person name="Chapman S."/>
            <person name="Chen Z."/>
            <person name="Engels R."/>
            <person name="Freedman E."/>
            <person name="Gellesch M."/>
            <person name="Goldberg J."/>
            <person name="Griggs A."/>
            <person name="Gujja S."/>
            <person name="Heiman D."/>
            <person name="Hepburn T."/>
            <person name="Howarth C."/>
            <person name="Jen D."/>
            <person name="Larson L."/>
            <person name="Lewis B."/>
            <person name="Mehta T."/>
            <person name="Park D."/>
            <person name="Pearson M."/>
            <person name="Roberts A."/>
            <person name="Saif S."/>
            <person name="Shenoy N."/>
            <person name="Sisk P."/>
            <person name="Stolte C."/>
            <person name="Sykes S."/>
            <person name="Thomson T."/>
            <person name="Walk T."/>
            <person name="White J."/>
            <person name="Yandava C."/>
            <person name="Burger G."/>
            <person name="Gray M.W."/>
            <person name="Holland P.W.H."/>
            <person name="King N."/>
            <person name="Lang F.B.F."/>
            <person name="Roger A.J."/>
            <person name="Ruiz-Trillo I."/>
            <person name="Lander E."/>
            <person name="Nusbaum C."/>
        </authorList>
    </citation>
    <scope>NUCLEOTIDE SEQUENCE [LARGE SCALE GENOMIC DNA]</scope>
    <source>
        <strain evidence="10 11">DAOM BR117</strain>
    </source>
</reference>
<evidence type="ECO:0000313" key="10">
    <source>
        <dbReference type="EMBL" id="KND03424.1"/>
    </source>
</evidence>
<evidence type="ECO:0000256" key="1">
    <source>
        <dbReference type="ARBA" id="ARBA00004236"/>
    </source>
</evidence>
<dbReference type="CDD" id="cd21176">
    <property type="entry name" value="LPMO_auxiliary-like"/>
    <property type="match status" value="1"/>
</dbReference>
<dbReference type="AlphaFoldDB" id="A0A0L0HRC0"/>
<evidence type="ECO:0000256" key="2">
    <source>
        <dbReference type="ARBA" id="ARBA00022475"/>
    </source>
</evidence>
<feature type="domain" description="Copper acquisition factor BIM1-like" evidence="9">
    <location>
        <begin position="22"/>
        <end position="159"/>
    </location>
</feature>
<accession>A0A0L0HRC0</accession>
<keyword evidence="5" id="KW-0325">Glycoprotein</keyword>
<feature type="signal peptide" evidence="8">
    <location>
        <begin position="1"/>
        <end position="23"/>
    </location>
</feature>
<evidence type="ECO:0000259" key="9">
    <source>
        <dbReference type="Pfam" id="PF20238"/>
    </source>
</evidence>
<dbReference type="GeneID" id="27684609"/>
<evidence type="ECO:0000256" key="3">
    <source>
        <dbReference type="ARBA" id="ARBA00022729"/>
    </source>
</evidence>